<organism evidence="1 2">
    <name type="scientific">Candidatus Collierbacteria bacterium GW2011_GWB2_44_22</name>
    <dbReference type="NCBI Taxonomy" id="1618387"/>
    <lineage>
        <taxon>Bacteria</taxon>
        <taxon>Candidatus Collieribacteriota</taxon>
    </lineage>
</organism>
<dbReference type="AlphaFoldDB" id="A0A0G1K3Y2"/>
<comment type="caution">
    <text evidence="1">The sequence shown here is derived from an EMBL/GenBank/DDBJ whole genome shotgun (WGS) entry which is preliminary data.</text>
</comment>
<name>A0A0G1K3Y2_9BACT</name>
<accession>A0A0G1K3Y2</accession>
<sequence length="670" mass="76764">MNNEKSKRPDEEGSEKDWVVLDFSRKPGLKFGVQHHQVYDLLEAMRESRLQTVEQYRSFLKRDKVRKYLDKMPPDAKVKFLFDVTFYPYINGNVGIADMVMEEMGLDETQQKVFSKTLAIEAMDGLSDPDGLRIYTFDEVAARVLRFYPDLKTDPEMVLAAKSAFLTELEEARDEKDFKKALVYAEMGFFELAEVKTDPYLIGRVTHRLLSCLKSRDVDIAIKIAKDFMSDETLAANQEQIEEVAETGFRYIFGHMAEDDRLLAETFLPKDFLARPEIIKFIRDAFEEKMEKGYLSGCVGINSFFGECLPKNFRDFRIWKTQLALSAKMALFEAIKEGHGDDVVEFIDVFGTPRDFFEDERFGLAVIEGLRSGIKWSSQSERAMKLTEVFSLGDEIWKQVFSCDYLLALFYGTSEHADLSKLADFIGKYPEIGSLVDEREVANFVTVLAEAGKPMDSDMLAQFGRLTEALPQAKEYLDVPAGGEWPQNATIKDLLELCTDSGLMRNALEGSYAFKIDEAKELAKLLNEKENSNGAVTFLNILKRTDLMTRISDEEKSELMRWVREIAAEARAAKVHSKDREYAQILKAHYNRYARGIVNQTDVECLSMLYRHRADVLALALVIMNDPSKIRVIGEFVLKMDPNKAFLMTEKELTRVLKSRFPDLWFPGLR</sequence>
<dbReference type="EMBL" id="LCIH01000020">
    <property type="protein sequence ID" value="KKT50977.1"/>
    <property type="molecule type" value="Genomic_DNA"/>
</dbReference>
<proteinExistence type="predicted"/>
<reference evidence="1 2" key="1">
    <citation type="journal article" date="2015" name="Nature">
        <title>rRNA introns, odd ribosomes, and small enigmatic genomes across a large radiation of phyla.</title>
        <authorList>
            <person name="Brown C.T."/>
            <person name="Hug L.A."/>
            <person name="Thomas B.C."/>
            <person name="Sharon I."/>
            <person name="Castelle C.J."/>
            <person name="Singh A."/>
            <person name="Wilkins M.J."/>
            <person name="Williams K.H."/>
            <person name="Banfield J.F."/>
        </authorList>
    </citation>
    <scope>NUCLEOTIDE SEQUENCE [LARGE SCALE GENOMIC DNA]</scope>
</reference>
<evidence type="ECO:0000313" key="2">
    <source>
        <dbReference type="Proteomes" id="UP000034006"/>
    </source>
</evidence>
<dbReference type="Proteomes" id="UP000034006">
    <property type="component" value="Unassembled WGS sequence"/>
</dbReference>
<evidence type="ECO:0000313" key="1">
    <source>
        <dbReference type="EMBL" id="KKT50977.1"/>
    </source>
</evidence>
<protein>
    <submittedName>
        <fullName evidence="1">Uncharacterized protein</fullName>
    </submittedName>
</protein>
<gene>
    <name evidence="1" type="ORF">UW44_C0020G0001</name>
</gene>